<accession>A0AAU9CIW4</accession>
<gene>
    <name evidence="2" type="ORF">FUAX_02290</name>
</gene>
<sequence>MKRLFLFLFVSLIGLAPAFSQFEVDKLNATLGDEINVTKGKIVTIVGETNGKIYALANKKDKYFLNVFGSSKMNLISMKEIKMPSTAKKELNFERVELLDDKIYLIGSRYIKSKKTYVLNAFSISENGQVKQGAKRLFSVKTEKHSEKGQFFFKLSPDKKQIVVMHATIHSKKNQAHYQVRLFDKNLVRIASKNERVNFADRKNAELNIADFDVNIHGDLFVAVSESYYDKKKKKNFDNFVVFAYKKAKEYQKEIIKVDLSDNKVLNSSIMANSDNTLNLFGYYAPSKNNGKAKVGLKGVYAASIDLKDNKVININFNDFDYATKEQIIGKRKAAKDKALKPFYSIRNIIEKEDGGLLLLSESGMTIYGKTQNALVVAVTPVTYIRNEVIVTSLDRSGKTEWTRVIPKKQKASSQTLSVGLAMGAGASNGGVAMTVGASITIPLAQMGKGPEYLSFIPFYHNGELLVLFNDNAKNSGVTKVDDAKFMTRFNNSVPTVFKFDKAGNVKRIDTNGVDKNRLVVRPGVYHRKNPGHYIIYASRKSQNKLGRIILKGSQKGNATL</sequence>
<reference evidence="2 3" key="1">
    <citation type="submission" date="2021-12" db="EMBL/GenBank/DDBJ databases">
        <title>Genome sequencing of bacteria with rrn-lacking chromosome and rrn-plasmid.</title>
        <authorList>
            <person name="Anda M."/>
            <person name="Iwasaki W."/>
        </authorList>
    </citation>
    <scope>NUCLEOTIDE SEQUENCE [LARGE SCALE GENOMIC DNA]</scope>
    <source>
        <strain evidence="2 3">DSM 100852</strain>
    </source>
</reference>
<evidence type="ECO:0000256" key="1">
    <source>
        <dbReference type="SAM" id="SignalP"/>
    </source>
</evidence>
<name>A0AAU9CIW4_9BACT</name>
<organism evidence="2 3">
    <name type="scientific">Fulvitalea axinellae</name>
    <dbReference type="NCBI Taxonomy" id="1182444"/>
    <lineage>
        <taxon>Bacteria</taxon>
        <taxon>Pseudomonadati</taxon>
        <taxon>Bacteroidota</taxon>
        <taxon>Cytophagia</taxon>
        <taxon>Cytophagales</taxon>
        <taxon>Persicobacteraceae</taxon>
        <taxon>Fulvitalea</taxon>
    </lineage>
</organism>
<keyword evidence="3" id="KW-1185">Reference proteome</keyword>
<protein>
    <submittedName>
        <fullName evidence="2">Uncharacterized protein</fullName>
    </submittedName>
</protein>
<feature type="signal peptide" evidence="1">
    <location>
        <begin position="1"/>
        <end position="18"/>
    </location>
</feature>
<dbReference type="Proteomes" id="UP001348817">
    <property type="component" value="Chromosome"/>
</dbReference>
<dbReference type="RefSeq" id="WP_338393101.1">
    <property type="nucleotide sequence ID" value="NZ_AP025314.1"/>
</dbReference>
<dbReference type="AlphaFoldDB" id="A0AAU9CIW4"/>
<evidence type="ECO:0000313" key="3">
    <source>
        <dbReference type="Proteomes" id="UP001348817"/>
    </source>
</evidence>
<dbReference type="EMBL" id="AP025314">
    <property type="protein sequence ID" value="BDD07797.1"/>
    <property type="molecule type" value="Genomic_DNA"/>
</dbReference>
<feature type="chain" id="PRO_5043627908" evidence="1">
    <location>
        <begin position="19"/>
        <end position="561"/>
    </location>
</feature>
<dbReference type="KEGG" id="fax:FUAX_02290"/>
<keyword evidence="1" id="KW-0732">Signal</keyword>
<evidence type="ECO:0000313" key="2">
    <source>
        <dbReference type="EMBL" id="BDD07797.1"/>
    </source>
</evidence>
<proteinExistence type="predicted"/>